<reference evidence="2 3" key="1">
    <citation type="journal article" date="2021" name="Nat. Plants">
        <title>The Taxus genome provides insights into paclitaxel biosynthesis.</title>
        <authorList>
            <person name="Xiong X."/>
            <person name="Gou J."/>
            <person name="Liao Q."/>
            <person name="Li Y."/>
            <person name="Zhou Q."/>
            <person name="Bi G."/>
            <person name="Li C."/>
            <person name="Du R."/>
            <person name="Wang X."/>
            <person name="Sun T."/>
            <person name="Guo L."/>
            <person name="Liang H."/>
            <person name="Lu P."/>
            <person name="Wu Y."/>
            <person name="Zhang Z."/>
            <person name="Ro D.K."/>
            <person name="Shang Y."/>
            <person name="Huang S."/>
            <person name="Yan J."/>
        </authorList>
    </citation>
    <scope>NUCLEOTIDE SEQUENCE [LARGE SCALE GENOMIC DNA]</scope>
    <source>
        <strain evidence="2">Ta-2019</strain>
    </source>
</reference>
<dbReference type="Gene3D" id="3.10.10.10">
    <property type="entry name" value="HIV Type 1 Reverse Transcriptase, subunit A, domain 1"/>
    <property type="match status" value="1"/>
</dbReference>
<accession>A0AA38C6H3</accession>
<organism evidence="2 3">
    <name type="scientific">Taxus chinensis</name>
    <name type="common">Chinese yew</name>
    <name type="synonym">Taxus wallichiana var. chinensis</name>
    <dbReference type="NCBI Taxonomy" id="29808"/>
    <lineage>
        <taxon>Eukaryota</taxon>
        <taxon>Viridiplantae</taxon>
        <taxon>Streptophyta</taxon>
        <taxon>Embryophyta</taxon>
        <taxon>Tracheophyta</taxon>
        <taxon>Spermatophyta</taxon>
        <taxon>Pinopsida</taxon>
        <taxon>Pinidae</taxon>
        <taxon>Conifers II</taxon>
        <taxon>Cupressales</taxon>
        <taxon>Taxaceae</taxon>
        <taxon>Taxus</taxon>
    </lineage>
</organism>
<protein>
    <recommendedName>
        <fullName evidence="4">Transposon Ty3-I Gag-Pol polyprotein</fullName>
    </recommendedName>
</protein>
<feature type="non-terminal residue" evidence="2">
    <location>
        <position position="1"/>
    </location>
</feature>
<dbReference type="PANTHER" id="PTHR24559:SF431">
    <property type="entry name" value="RNA-DIRECTED DNA POLYMERASE HOMOLOG"/>
    <property type="match status" value="1"/>
</dbReference>
<dbReference type="Proteomes" id="UP000824469">
    <property type="component" value="Unassembled WGS sequence"/>
</dbReference>
<dbReference type="SUPFAM" id="SSF56672">
    <property type="entry name" value="DNA/RNA polymerases"/>
    <property type="match status" value="1"/>
</dbReference>
<dbReference type="PANTHER" id="PTHR24559">
    <property type="entry name" value="TRANSPOSON TY3-I GAG-POL POLYPROTEIN"/>
    <property type="match status" value="1"/>
</dbReference>
<dbReference type="CDD" id="cd01647">
    <property type="entry name" value="RT_LTR"/>
    <property type="match status" value="1"/>
</dbReference>
<evidence type="ECO:0000313" key="2">
    <source>
        <dbReference type="EMBL" id="KAH9294827.1"/>
    </source>
</evidence>
<gene>
    <name evidence="2" type="ORF">KI387_038415</name>
</gene>
<feature type="region of interest" description="Disordered" evidence="1">
    <location>
        <begin position="1"/>
        <end position="20"/>
    </location>
</feature>
<evidence type="ECO:0000313" key="3">
    <source>
        <dbReference type="Proteomes" id="UP000824469"/>
    </source>
</evidence>
<dbReference type="EMBL" id="JAHRHJ020000011">
    <property type="protein sequence ID" value="KAH9294827.1"/>
    <property type="molecule type" value="Genomic_DNA"/>
</dbReference>
<sequence>DKKSPPSHSPTLPSSPMESIDPESIPPNFFFVNTISLGPLTYQHDGKAPSSLPFMYPDMINDDTPSINVIQCQDDESILTYLGAEESYIHWSLPSETQTMLNESTIEININTQDDPHILKISQSLDATEQEAFTSFLWDHSNTFSWSYADMPGIDPKIMVHNIVTIPDAKPIKQKLQKMHPRIALLVKEELQCLLLVSFILPIDYPQWISNIIPIMKVTGGLHIYMDFHDLNLTYPKDDFPLPGIDQLVDLTAGHEMLSLMDGFSGYNQILLAPEDQHKTTFITPWGTFYYRVMPFGLKN</sequence>
<dbReference type="AlphaFoldDB" id="A0AA38C6H3"/>
<name>A0AA38C6H3_TAXCH</name>
<evidence type="ECO:0008006" key="4">
    <source>
        <dbReference type="Google" id="ProtNLM"/>
    </source>
</evidence>
<dbReference type="InterPro" id="IPR053134">
    <property type="entry name" value="RNA-dir_DNA_polymerase"/>
</dbReference>
<feature type="non-terminal residue" evidence="2">
    <location>
        <position position="300"/>
    </location>
</feature>
<proteinExistence type="predicted"/>
<keyword evidence="3" id="KW-1185">Reference proteome</keyword>
<comment type="caution">
    <text evidence="2">The sequence shown here is derived from an EMBL/GenBank/DDBJ whole genome shotgun (WGS) entry which is preliminary data.</text>
</comment>
<evidence type="ECO:0000256" key="1">
    <source>
        <dbReference type="SAM" id="MobiDB-lite"/>
    </source>
</evidence>
<dbReference type="InterPro" id="IPR043502">
    <property type="entry name" value="DNA/RNA_pol_sf"/>
</dbReference>